<dbReference type="InterPro" id="IPR050466">
    <property type="entry name" value="Carboxylest/Gibb_receptor"/>
</dbReference>
<organism evidence="2 3">
    <name type="scientific">Populus tomentosa</name>
    <name type="common">Chinese white poplar</name>
    <dbReference type="NCBI Taxonomy" id="118781"/>
    <lineage>
        <taxon>Eukaryota</taxon>
        <taxon>Viridiplantae</taxon>
        <taxon>Streptophyta</taxon>
        <taxon>Embryophyta</taxon>
        <taxon>Tracheophyta</taxon>
        <taxon>Spermatophyta</taxon>
        <taxon>Magnoliopsida</taxon>
        <taxon>eudicotyledons</taxon>
        <taxon>Gunneridae</taxon>
        <taxon>Pentapetalae</taxon>
        <taxon>rosids</taxon>
        <taxon>fabids</taxon>
        <taxon>Malpighiales</taxon>
        <taxon>Salicaceae</taxon>
        <taxon>Saliceae</taxon>
        <taxon>Populus</taxon>
    </lineage>
</organism>
<sequence>MVQSPENQARFSTSQLHQTLTIQPQLSPRTSLLTKQKTLWARIFLPKQALDAPLSDKKALPVVVYLHGGGFITSIGAASIVHHGFCSNLASHVQAIVISVEHRLAPEHRLTAAYDDAIEATHFIKNSDEVWFKEHADHSSCYVTGFSGAIRTKFESLSIDDDLVIPLAANDLLWYHALPVGAARDPNFCNPTVGGGS</sequence>
<dbReference type="PANTHER" id="PTHR23024">
    <property type="entry name" value="ARYLACETAMIDE DEACETYLASE"/>
    <property type="match status" value="1"/>
</dbReference>
<dbReference type="InterPro" id="IPR013094">
    <property type="entry name" value="AB_hydrolase_3"/>
</dbReference>
<dbReference type="EMBL" id="JAAWWB010000007">
    <property type="protein sequence ID" value="KAG6779001.1"/>
    <property type="molecule type" value="Genomic_DNA"/>
</dbReference>
<gene>
    <name evidence="2" type="ORF">POTOM_015365</name>
</gene>
<name>A0A8X8CX23_POPTO</name>
<protein>
    <recommendedName>
        <fullName evidence="1">Alpha/beta hydrolase fold-3 domain-containing protein</fullName>
    </recommendedName>
</protein>
<dbReference type="OrthoDB" id="408631at2759"/>
<evidence type="ECO:0000313" key="3">
    <source>
        <dbReference type="Proteomes" id="UP000886885"/>
    </source>
</evidence>
<dbReference type="AlphaFoldDB" id="A0A8X8CX23"/>
<evidence type="ECO:0000313" key="2">
    <source>
        <dbReference type="EMBL" id="KAG6779001.1"/>
    </source>
</evidence>
<feature type="domain" description="Alpha/beta hydrolase fold-3" evidence="1">
    <location>
        <begin position="63"/>
        <end position="147"/>
    </location>
</feature>
<proteinExistence type="predicted"/>
<dbReference type="Pfam" id="PF07859">
    <property type="entry name" value="Abhydrolase_3"/>
    <property type="match status" value="1"/>
</dbReference>
<evidence type="ECO:0000259" key="1">
    <source>
        <dbReference type="Pfam" id="PF07859"/>
    </source>
</evidence>
<dbReference type="Proteomes" id="UP000886885">
    <property type="component" value="Chromosome 4A"/>
</dbReference>
<reference evidence="2" key="1">
    <citation type="journal article" date="2020" name="bioRxiv">
        <title>Hybrid origin of Populus tomentosa Carr. identified through genome sequencing and phylogenomic analysis.</title>
        <authorList>
            <person name="An X."/>
            <person name="Gao K."/>
            <person name="Chen Z."/>
            <person name="Li J."/>
            <person name="Yang X."/>
            <person name="Yang X."/>
            <person name="Zhou J."/>
            <person name="Guo T."/>
            <person name="Zhao T."/>
            <person name="Huang S."/>
            <person name="Miao D."/>
            <person name="Khan W.U."/>
            <person name="Rao P."/>
            <person name="Ye M."/>
            <person name="Lei B."/>
            <person name="Liao W."/>
            <person name="Wang J."/>
            <person name="Ji L."/>
            <person name="Li Y."/>
            <person name="Guo B."/>
            <person name="Mustafa N.S."/>
            <person name="Li S."/>
            <person name="Yun Q."/>
            <person name="Keller S.R."/>
            <person name="Mao J."/>
            <person name="Zhang R."/>
            <person name="Strauss S.H."/>
        </authorList>
    </citation>
    <scope>NUCLEOTIDE SEQUENCE</scope>
    <source>
        <strain evidence="2">GM15</strain>
        <tissue evidence="2">Leaf</tissue>
    </source>
</reference>
<dbReference type="PANTHER" id="PTHR23024:SF546">
    <property type="entry name" value="CARBOXYLESTERASE 120-RELATED"/>
    <property type="match status" value="1"/>
</dbReference>
<keyword evidence="3" id="KW-1185">Reference proteome</keyword>
<dbReference type="GO" id="GO:0016787">
    <property type="term" value="F:hydrolase activity"/>
    <property type="evidence" value="ECO:0007669"/>
    <property type="project" value="InterPro"/>
</dbReference>
<accession>A0A8X8CX23</accession>
<comment type="caution">
    <text evidence="2">The sequence shown here is derived from an EMBL/GenBank/DDBJ whole genome shotgun (WGS) entry which is preliminary data.</text>
</comment>